<dbReference type="Gene3D" id="1.20.58.2220">
    <property type="entry name" value="Formin, FH2 domain"/>
    <property type="match status" value="1"/>
</dbReference>
<feature type="compositionally biased region" description="Low complexity" evidence="3">
    <location>
        <begin position="689"/>
        <end position="701"/>
    </location>
</feature>
<dbReference type="Proteomes" id="UP001470230">
    <property type="component" value="Unassembled WGS sequence"/>
</dbReference>
<evidence type="ECO:0000256" key="1">
    <source>
        <dbReference type="ARBA" id="ARBA00023449"/>
    </source>
</evidence>
<dbReference type="InterPro" id="IPR011989">
    <property type="entry name" value="ARM-like"/>
</dbReference>
<dbReference type="Pfam" id="PF06371">
    <property type="entry name" value="Drf_GBD"/>
    <property type="match status" value="1"/>
</dbReference>
<evidence type="ECO:0000313" key="5">
    <source>
        <dbReference type="EMBL" id="KAK8884923.1"/>
    </source>
</evidence>
<evidence type="ECO:0000256" key="2">
    <source>
        <dbReference type="SAM" id="Coils"/>
    </source>
</evidence>
<name>A0ABR2K206_9EUKA</name>
<dbReference type="SMART" id="SM00498">
    <property type="entry name" value="FH2"/>
    <property type="match status" value="1"/>
</dbReference>
<keyword evidence="6" id="KW-1185">Reference proteome</keyword>
<proteinExistence type="inferred from homology"/>
<dbReference type="SUPFAM" id="SSF101447">
    <property type="entry name" value="Formin homology 2 domain (FH2 domain)"/>
    <property type="match status" value="1"/>
</dbReference>
<dbReference type="InterPro" id="IPR015425">
    <property type="entry name" value="FH2_Formin"/>
</dbReference>
<dbReference type="InterPro" id="IPR042201">
    <property type="entry name" value="FH2_Formin_sf"/>
</dbReference>
<dbReference type="SUPFAM" id="SSF48371">
    <property type="entry name" value="ARM repeat"/>
    <property type="match status" value="1"/>
</dbReference>
<dbReference type="Pfam" id="PF02181">
    <property type="entry name" value="FH2"/>
    <property type="match status" value="1"/>
</dbReference>
<gene>
    <name evidence="5" type="ORF">M9Y10_044046</name>
</gene>
<organism evidence="5 6">
    <name type="scientific">Tritrichomonas musculus</name>
    <dbReference type="NCBI Taxonomy" id="1915356"/>
    <lineage>
        <taxon>Eukaryota</taxon>
        <taxon>Metamonada</taxon>
        <taxon>Parabasalia</taxon>
        <taxon>Tritrichomonadida</taxon>
        <taxon>Tritrichomonadidae</taxon>
        <taxon>Tritrichomonas</taxon>
    </lineage>
</organism>
<dbReference type="EMBL" id="JAPFFF010000008">
    <property type="protein sequence ID" value="KAK8884923.1"/>
    <property type="molecule type" value="Genomic_DNA"/>
</dbReference>
<dbReference type="InterPro" id="IPR010473">
    <property type="entry name" value="GTPase-bd"/>
</dbReference>
<feature type="region of interest" description="Disordered" evidence="3">
    <location>
        <begin position="668"/>
        <end position="701"/>
    </location>
</feature>
<dbReference type="PROSITE" id="PS51444">
    <property type="entry name" value="FH2"/>
    <property type="match status" value="1"/>
</dbReference>
<feature type="coiled-coil region" evidence="2">
    <location>
        <begin position="451"/>
        <end position="522"/>
    </location>
</feature>
<dbReference type="InterPro" id="IPR016024">
    <property type="entry name" value="ARM-type_fold"/>
</dbReference>
<protein>
    <recommendedName>
        <fullName evidence="4">FH2 domain-containing protein</fullName>
    </recommendedName>
</protein>
<evidence type="ECO:0000313" key="6">
    <source>
        <dbReference type="Proteomes" id="UP001470230"/>
    </source>
</evidence>
<sequence length="1130" mass="126546">MKRSNTSKKAPKPEDLLEPQFIPYVATNRLSDNPKPEEVNKVFNTLLTELDYHGKKLSVFDGWSVQQKIEFIRTQEEYEKRVPAPQWIIEQLQHGNDPNAMIKSINISIRTARLTWIDLFCTSGGHILLLRELARLTAFSQNFHHSFPYKNEDKVNDVIKALKSIVDCRNGSHHMLYFIPGIDIITSGINKYDFPQFETLLYLLLPYVFMDSGPSFLVKSFKRLAKLNQQRRVFRVFSDVIDNNKAPAAKSEVLMAFINGLYTAVSDNFPEKIDVIFNYVESDLIKVLTKLPNDIQNQFGPILPAFLYCIKSDLAEITQLFNGEAFRCGKTKDFINELNPKSIGAILLNLVSIKRNQPHIIDRLYAFIYNFLLFLRKDSADQSRDFNEIAFDAFEYALPTTVIESPAIPPESSIHSNQCYQYLHNEYEYVADGDFKLFCKSWNGGDVTNEINTLKDQLKATQEELEAAKTELSEAKSAAAAVSQEELANIKEKIRSESNEELEKLRSELEAVKAENEKLRASQQIIMDLASYVPADLQKINLLPLEVNQILPENRVDIKSMLNDVNAARDAKSGPAVQTSLNNLEKQLNLLINERSAIDSNANHAIKTVKDDRVALTAEFNQVKEIQTKIIYALKQGSLFSEFGFGAHEEVFTRGINLEDLKLQSGAGAEGANASGTAGSNVSDANGTAGAEGSNVNGANGSNASVDVSSVTHENVALSEPLLNFPWDKLPPEVCAKSELWREASSIIKQGGNGVVDTDELLRYFAVGVIPSGKLISERTEKKFKKIVTKTKLSPESITRELNAQSFKLGEDTLNRLLHVPVCRVEVENLTSFSGDIKSLSDGERLGVLLYRIPDWRNVVAQSIELHRFDHDFTITMQNLDKIISAIQSLQGSKTLPAVISAVLSIANNINGGTKYGGASGFSLMNLKDLKSTKSSVKGVSLLNYIVYRLDQTKKFDFTEFQNEISKLQPATRYNLLDINEKLKNAQVMLAGRRRTPFVRACSRRVFDAMKKVNSVQSKYNEIEMSYGIQEELLRPGYLLPCITDFGTDFSRAIKENRTNSLKTKIVQAPSSPALPKAKPAEESTSIEGQRGYLNTMVGVLCTSRMQDQDGKEVPSDFDKAFAKVRKSMQ</sequence>
<comment type="similarity">
    <text evidence="1">Belongs to the formin homology family.</text>
</comment>
<dbReference type="PANTHER" id="PTHR45857:SF4">
    <property type="entry name" value="FORMIN-LIKE PROTEIN"/>
    <property type="match status" value="1"/>
</dbReference>
<accession>A0ABR2K206</accession>
<comment type="caution">
    <text evidence="5">The sequence shown here is derived from an EMBL/GenBank/DDBJ whole genome shotgun (WGS) entry which is preliminary data.</text>
</comment>
<feature type="domain" description="FH2" evidence="4">
    <location>
        <begin position="712"/>
        <end position="1077"/>
    </location>
</feature>
<dbReference type="InterPro" id="IPR043592">
    <property type="entry name" value="FMNL_animal"/>
</dbReference>
<dbReference type="SMART" id="SM01140">
    <property type="entry name" value="Drf_GBD"/>
    <property type="match status" value="1"/>
</dbReference>
<reference evidence="5 6" key="1">
    <citation type="submission" date="2024-04" db="EMBL/GenBank/DDBJ databases">
        <title>Tritrichomonas musculus Genome.</title>
        <authorList>
            <person name="Alves-Ferreira E."/>
            <person name="Grigg M."/>
            <person name="Lorenzi H."/>
            <person name="Galac M."/>
        </authorList>
    </citation>
    <scope>NUCLEOTIDE SEQUENCE [LARGE SCALE GENOMIC DNA]</scope>
    <source>
        <strain evidence="5 6">EAF2021</strain>
    </source>
</reference>
<feature type="compositionally biased region" description="Low complexity" evidence="3">
    <location>
        <begin position="668"/>
        <end position="680"/>
    </location>
</feature>
<keyword evidence="2" id="KW-0175">Coiled coil</keyword>
<dbReference type="PANTHER" id="PTHR45857">
    <property type="entry name" value="FORMIN-LIKE PROTEIN"/>
    <property type="match status" value="1"/>
</dbReference>
<evidence type="ECO:0000259" key="4">
    <source>
        <dbReference type="PROSITE" id="PS51444"/>
    </source>
</evidence>
<dbReference type="Gene3D" id="1.25.10.10">
    <property type="entry name" value="Leucine-rich Repeat Variant"/>
    <property type="match status" value="1"/>
</dbReference>
<evidence type="ECO:0000256" key="3">
    <source>
        <dbReference type="SAM" id="MobiDB-lite"/>
    </source>
</evidence>